<dbReference type="InterPro" id="IPR020904">
    <property type="entry name" value="Sc_DH/Rdtase_CS"/>
</dbReference>
<dbReference type="PRINTS" id="PR00081">
    <property type="entry name" value="GDHRDH"/>
</dbReference>
<dbReference type="GO" id="GO:0016491">
    <property type="term" value="F:oxidoreductase activity"/>
    <property type="evidence" value="ECO:0007669"/>
    <property type="project" value="UniProtKB-KW"/>
</dbReference>
<name>A0A4P6ES78_9BACL</name>
<dbReference type="EMBL" id="CP035492">
    <property type="protein sequence ID" value="QAY65950.1"/>
    <property type="molecule type" value="Genomic_DNA"/>
</dbReference>
<dbReference type="KEGG" id="pprt:ET464_05665"/>
<dbReference type="PANTHER" id="PTHR43639:SF1">
    <property type="entry name" value="SHORT-CHAIN DEHYDROGENASE_REDUCTASE FAMILY PROTEIN"/>
    <property type="match status" value="1"/>
</dbReference>
<sequence>MTRQAQVVLITDADSPSGKAFIQAFSAAGAKLALNSPSKGAAIGQELDAARSFGIGLFIGSADLTDSVQANMLLEEAEQELGPLDVLIHNDDAYMPALIETCEEQTFLAVMDANAKTAFVCTQQAGRRMAERESGCILYLTSIHAEKPTGSSFAYSSSKGAVKMLSKEAALYWGRSGIRVNTIEMGPVEGASSRFPSTMTTLYDNYEYKVPSGKAGRCEDAAKLALFLCSEEAGYVNGADIRLDGGFLLHYMDHKMKRPRPGDRQ</sequence>
<dbReference type="CDD" id="cd05233">
    <property type="entry name" value="SDR_c"/>
    <property type="match status" value="1"/>
</dbReference>
<accession>A0A4P6ES78</accession>
<protein>
    <submittedName>
        <fullName evidence="3">SDR family oxidoreductase</fullName>
    </submittedName>
</protein>
<evidence type="ECO:0000313" key="4">
    <source>
        <dbReference type="Proteomes" id="UP000293568"/>
    </source>
</evidence>
<dbReference type="Proteomes" id="UP000293568">
    <property type="component" value="Chromosome"/>
</dbReference>
<keyword evidence="4" id="KW-1185">Reference proteome</keyword>
<dbReference type="PANTHER" id="PTHR43639">
    <property type="entry name" value="OXIDOREDUCTASE, SHORT-CHAIN DEHYDROGENASE/REDUCTASE FAMILY (AFU_ORTHOLOGUE AFUA_5G02870)"/>
    <property type="match status" value="1"/>
</dbReference>
<comment type="similarity">
    <text evidence="1">Belongs to the short-chain dehydrogenases/reductases (SDR) family.</text>
</comment>
<dbReference type="OrthoDB" id="9803333at2"/>
<evidence type="ECO:0000313" key="3">
    <source>
        <dbReference type="EMBL" id="QAY65950.1"/>
    </source>
</evidence>
<dbReference type="Gene3D" id="3.40.50.720">
    <property type="entry name" value="NAD(P)-binding Rossmann-like Domain"/>
    <property type="match status" value="1"/>
</dbReference>
<proteinExistence type="inferred from homology"/>
<dbReference type="InterPro" id="IPR002347">
    <property type="entry name" value="SDR_fam"/>
</dbReference>
<dbReference type="PROSITE" id="PS00061">
    <property type="entry name" value="ADH_SHORT"/>
    <property type="match status" value="1"/>
</dbReference>
<dbReference type="SUPFAM" id="SSF51735">
    <property type="entry name" value="NAD(P)-binding Rossmann-fold domains"/>
    <property type="match status" value="1"/>
</dbReference>
<dbReference type="Pfam" id="PF13561">
    <property type="entry name" value="adh_short_C2"/>
    <property type="match status" value="1"/>
</dbReference>
<keyword evidence="2" id="KW-0560">Oxidoreductase</keyword>
<dbReference type="InterPro" id="IPR036291">
    <property type="entry name" value="NAD(P)-bd_dom_sf"/>
</dbReference>
<organism evidence="3 4">
    <name type="scientific">Paenibacillus protaetiae</name>
    <dbReference type="NCBI Taxonomy" id="2509456"/>
    <lineage>
        <taxon>Bacteria</taxon>
        <taxon>Bacillati</taxon>
        <taxon>Bacillota</taxon>
        <taxon>Bacilli</taxon>
        <taxon>Bacillales</taxon>
        <taxon>Paenibacillaceae</taxon>
        <taxon>Paenibacillus</taxon>
    </lineage>
</organism>
<evidence type="ECO:0000256" key="1">
    <source>
        <dbReference type="ARBA" id="ARBA00006484"/>
    </source>
</evidence>
<evidence type="ECO:0000256" key="2">
    <source>
        <dbReference type="ARBA" id="ARBA00023002"/>
    </source>
</evidence>
<gene>
    <name evidence="3" type="ORF">ET464_05665</name>
</gene>
<dbReference type="RefSeq" id="WP_129439009.1">
    <property type="nucleotide sequence ID" value="NZ_CP035492.1"/>
</dbReference>
<dbReference type="AlphaFoldDB" id="A0A4P6ES78"/>
<reference evidence="3 4" key="1">
    <citation type="submission" date="2019-01" db="EMBL/GenBank/DDBJ databases">
        <title>Genome sequencing of strain FW100M-2.</title>
        <authorList>
            <person name="Heo J."/>
            <person name="Kim S.-J."/>
            <person name="Kim J.-S."/>
            <person name="Hong S.-B."/>
            <person name="Kwon S.-W."/>
        </authorList>
    </citation>
    <scope>NUCLEOTIDE SEQUENCE [LARGE SCALE GENOMIC DNA]</scope>
    <source>
        <strain evidence="3 4">FW100M-2</strain>
    </source>
</reference>